<protein>
    <recommendedName>
        <fullName evidence="3">PiggyBac transposable element-derived protein domain-containing protein</fullName>
    </recommendedName>
</protein>
<reference evidence="1 2" key="1">
    <citation type="journal article" date="2021" name="Commun. Biol.">
        <title>The genome of Shorea leprosula (Dipterocarpaceae) highlights the ecological relevance of drought in aseasonal tropical rainforests.</title>
        <authorList>
            <person name="Ng K.K.S."/>
            <person name="Kobayashi M.J."/>
            <person name="Fawcett J.A."/>
            <person name="Hatakeyama M."/>
            <person name="Paape T."/>
            <person name="Ng C.H."/>
            <person name="Ang C.C."/>
            <person name="Tnah L.H."/>
            <person name="Lee C.T."/>
            <person name="Nishiyama T."/>
            <person name="Sese J."/>
            <person name="O'Brien M.J."/>
            <person name="Copetti D."/>
            <person name="Mohd Noor M.I."/>
            <person name="Ong R.C."/>
            <person name="Putra M."/>
            <person name="Sireger I.Z."/>
            <person name="Indrioko S."/>
            <person name="Kosugi Y."/>
            <person name="Izuno A."/>
            <person name="Isagi Y."/>
            <person name="Lee S.L."/>
            <person name="Shimizu K.K."/>
        </authorList>
    </citation>
    <scope>NUCLEOTIDE SEQUENCE [LARGE SCALE GENOMIC DNA]</scope>
    <source>
        <strain evidence="1">214</strain>
    </source>
</reference>
<sequence length="138" mass="15577">MVEVVEASQEKTTAGEQDKLLAATELDQNPPLVTPIAKDDFFISCAIAEDESVEPATIDEHNFPAHKLFGKMPKRAARYKQLDELLKFPLGEFSKHFGTLVFVVTELVTMSQKRKVNEYWEPLALLFPNRGISEKQTP</sequence>
<dbReference type="Proteomes" id="UP001054252">
    <property type="component" value="Unassembled WGS sequence"/>
</dbReference>
<proteinExistence type="predicted"/>
<name>A0AAV5LPX0_9ROSI</name>
<comment type="caution">
    <text evidence="1">The sequence shown here is derived from an EMBL/GenBank/DDBJ whole genome shotgun (WGS) entry which is preliminary data.</text>
</comment>
<dbReference type="AlphaFoldDB" id="A0AAV5LPX0"/>
<keyword evidence="2" id="KW-1185">Reference proteome</keyword>
<evidence type="ECO:0008006" key="3">
    <source>
        <dbReference type="Google" id="ProtNLM"/>
    </source>
</evidence>
<gene>
    <name evidence="1" type="ORF">SLEP1_g46988</name>
</gene>
<accession>A0AAV5LPX0</accession>
<organism evidence="1 2">
    <name type="scientific">Rubroshorea leprosula</name>
    <dbReference type="NCBI Taxonomy" id="152421"/>
    <lineage>
        <taxon>Eukaryota</taxon>
        <taxon>Viridiplantae</taxon>
        <taxon>Streptophyta</taxon>
        <taxon>Embryophyta</taxon>
        <taxon>Tracheophyta</taxon>
        <taxon>Spermatophyta</taxon>
        <taxon>Magnoliopsida</taxon>
        <taxon>eudicotyledons</taxon>
        <taxon>Gunneridae</taxon>
        <taxon>Pentapetalae</taxon>
        <taxon>rosids</taxon>
        <taxon>malvids</taxon>
        <taxon>Malvales</taxon>
        <taxon>Dipterocarpaceae</taxon>
        <taxon>Rubroshorea</taxon>
    </lineage>
</organism>
<evidence type="ECO:0000313" key="1">
    <source>
        <dbReference type="EMBL" id="GKV39180.1"/>
    </source>
</evidence>
<evidence type="ECO:0000313" key="2">
    <source>
        <dbReference type="Proteomes" id="UP001054252"/>
    </source>
</evidence>
<dbReference type="EMBL" id="BPVZ01000133">
    <property type="protein sequence ID" value="GKV39180.1"/>
    <property type="molecule type" value="Genomic_DNA"/>
</dbReference>